<evidence type="ECO:0000259" key="1">
    <source>
        <dbReference type="Pfam" id="PF20209"/>
    </source>
</evidence>
<protein>
    <recommendedName>
        <fullName evidence="1">DUF6570 domain-containing protein</fullName>
    </recommendedName>
</protein>
<proteinExistence type="predicted"/>
<dbReference type="InterPro" id="IPR046700">
    <property type="entry name" value="DUF6570"/>
</dbReference>
<evidence type="ECO:0000313" key="2">
    <source>
        <dbReference type="EMBL" id="KAJ4479508.1"/>
    </source>
</evidence>
<accession>A0A9W9ADD9</accession>
<evidence type="ECO:0000313" key="3">
    <source>
        <dbReference type="Proteomes" id="UP001150238"/>
    </source>
</evidence>
<reference evidence="2" key="1">
    <citation type="submission" date="2022-08" db="EMBL/GenBank/DDBJ databases">
        <authorList>
            <consortium name="DOE Joint Genome Institute"/>
            <person name="Min B."/>
            <person name="Riley R."/>
            <person name="Sierra-Patev S."/>
            <person name="Naranjo-Ortiz M."/>
            <person name="Looney B."/>
            <person name="Konkel Z."/>
            <person name="Slot J.C."/>
            <person name="Sakamoto Y."/>
            <person name="Steenwyk J.L."/>
            <person name="Rokas A."/>
            <person name="Carro J."/>
            <person name="Camarero S."/>
            <person name="Ferreira P."/>
            <person name="Molpeceres G."/>
            <person name="Ruiz-Duenas F.J."/>
            <person name="Serrano A."/>
            <person name="Henrissat B."/>
            <person name="Drula E."/>
            <person name="Hughes K.W."/>
            <person name="Mata J.L."/>
            <person name="Ishikawa N.K."/>
            <person name="Vargas-Isla R."/>
            <person name="Ushijima S."/>
            <person name="Smith C.A."/>
            <person name="Ahrendt S."/>
            <person name="Andreopoulos W."/>
            <person name="He G."/>
            <person name="Labutti K."/>
            <person name="Lipzen A."/>
            <person name="Ng V."/>
            <person name="Sandor L."/>
            <person name="Barry K."/>
            <person name="Martinez A.T."/>
            <person name="Xiao Y."/>
            <person name="Gibbons J.G."/>
            <person name="Terashima K."/>
            <person name="Hibbett D.S."/>
            <person name="Grigoriev I.V."/>
        </authorList>
    </citation>
    <scope>NUCLEOTIDE SEQUENCE</scope>
    <source>
        <strain evidence="2">Sp2 HRB7682 ss15</strain>
    </source>
</reference>
<feature type="non-terminal residue" evidence="2">
    <location>
        <position position="1"/>
    </location>
</feature>
<dbReference type="Pfam" id="PF20209">
    <property type="entry name" value="DUF6570"/>
    <property type="match status" value="1"/>
</dbReference>
<dbReference type="Proteomes" id="UP001150238">
    <property type="component" value="Unassembled WGS sequence"/>
</dbReference>
<feature type="domain" description="DUF6570" evidence="1">
    <location>
        <begin position="100"/>
        <end position="170"/>
    </location>
</feature>
<name>A0A9W9ADD9_9AGAR</name>
<sequence length="172" mass="19270">FPPPPISQSQIDSIIHDWCTATEPHQFEEAGCAICGLLKPISGLSLLKHVKNLLHILEVPGVLRVPRLHSSEPVRERSGPIIDNTCKMICNSCRSDLRTGKVPRYALCNGLWLGEVPPELKHLTFYERMLVSRVRHSKCFVRVQRGGSNDNGHSKLVSNVIAFENPTPKIYN</sequence>
<dbReference type="AlphaFoldDB" id="A0A9W9ADD9"/>
<reference evidence="2" key="2">
    <citation type="journal article" date="2023" name="Proc. Natl. Acad. Sci. U.S.A.">
        <title>A global phylogenomic analysis of the shiitake genus Lentinula.</title>
        <authorList>
            <person name="Sierra-Patev S."/>
            <person name="Min B."/>
            <person name="Naranjo-Ortiz M."/>
            <person name="Looney B."/>
            <person name="Konkel Z."/>
            <person name="Slot J.C."/>
            <person name="Sakamoto Y."/>
            <person name="Steenwyk J.L."/>
            <person name="Rokas A."/>
            <person name="Carro J."/>
            <person name="Camarero S."/>
            <person name="Ferreira P."/>
            <person name="Molpeceres G."/>
            <person name="Ruiz-Duenas F.J."/>
            <person name="Serrano A."/>
            <person name="Henrissat B."/>
            <person name="Drula E."/>
            <person name="Hughes K.W."/>
            <person name="Mata J.L."/>
            <person name="Ishikawa N.K."/>
            <person name="Vargas-Isla R."/>
            <person name="Ushijima S."/>
            <person name="Smith C.A."/>
            <person name="Donoghue J."/>
            <person name="Ahrendt S."/>
            <person name="Andreopoulos W."/>
            <person name="He G."/>
            <person name="LaButti K."/>
            <person name="Lipzen A."/>
            <person name="Ng V."/>
            <person name="Riley R."/>
            <person name="Sandor L."/>
            <person name="Barry K."/>
            <person name="Martinez A.T."/>
            <person name="Xiao Y."/>
            <person name="Gibbons J.G."/>
            <person name="Terashima K."/>
            <person name="Grigoriev I.V."/>
            <person name="Hibbett D."/>
        </authorList>
    </citation>
    <scope>NUCLEOTIDE SEQUENCE</scope>
    <source>
        <strain evidence="2">Sp2 HRB7682 ss15</strain>
    </source>
</reference>
<feature type="non-terminal residue" evidence="2">
    <location>
        <position position="172"/>
    </location>
</feature>
<organism evidence="2 3">
    <name type="scientific">Lentinula lateritia</name>
    <dbReference type="NCBI Taxonomy" id="40482"/>
    <lineage>
        <taxon>Eukaryota</taxon>
        <taxon>Fungi</taxon>
        <taxon>Dikarya</taxon>
        <taxon>Basidiomycota</taxon>
        <taxon>Agaricomycotina</taxon>
        <taxon>Agaricomycetes</taxon>
        <taxon>Agaricomycetidae</taxon>
        <taxon>Agaricales</taxon>
        <taxon>Marasmiineae</taxon>
        <taxon>Omphalotaceae</taxon>
        <taxon>Lentinula</taxon>
    </lineage>
</organism>
<gene>
    <name evidence="2" type="ORF">C8J55DRAFT_407506</name>
</gene>
<dbReference type="EMBL" id="JANVFS010000016">
    <property type="protein sequence ID" value="KAJ4479508.1"/>
    <property type="molecule type" value="Genomic_DNA"/>
</dbReference>
<comment type="caution">
    <text evidence="2">The sequence shown here is derived from an EMBL/GenBank/DDBJ whole genome shotgun (WGS) entry which is preliminary data.</text>
</comment>